<feature type="compositionally biased region" description="Basic residues" evidence="1">
    <location>
        <begin position="77"/>
        <end position="91"/>
    </location>
</feature>
<dbReference type="AlphaFoldDB" id="A0A6J4RNT2"/>
<proteinExistence type="predicted"/>
<evidence type="ECO:0000313" key="2">
    <source>
        <dbReference type="EMBL" id="CAA9477837.1"/>
    </source>
</evidence>
<feature type="region of interest" description="Disordered" evidence="1">
    <location>
        <begin position="1"/>
        <end position="44"/>
    </location>
</feature>
<dbReference type="EMBL" id="CADCVK010000204">
    <property type="protein sequence ID" value="CAA9477837.1"/>
    <property type="molecule type" value="Genomic_DNA"/>
</dbReference>
<feature type="region of interest" description="Disordered" evidence="1">
    <location>
        <begin position="67"/>
        <end position="120"/>
    </location>
</feature>
<feature type="compositionally biased region" description="Basic residues" evidence="1">
    <location>
        <begin position="7"/>
        <end position="18"/>
    </location>
</feature>
<feature type="non-terminal residue" evidence="2">
    <location>
        <position position="1"/>
    </location>
</feature>
<reference evidence="2" key="1">
    <citation type="submission" date="2020-02" db="EMBL/GenBank/DDBJ databases">
        <authorList>
            <person name="Meier V. D."/>
        </authorList>
    </citation>
    <scope>NUCLEOTIDE SEQUENCE</scope>
    <source>
        <strain evidence="2">AVDCRST_MAG12</strain>
    </source>
</reference>
<sequence length="120" mass="13278">AWETPRHRSTRVPLRGRRSYPQQPDAAAARLPAGVGGARAGSLSLQGAARRERLGRRLGGWRLPLPPLPQHLSRGPLRGRRRGAHNLRRFRGRDARGGGGRRGGHPGRRGALQGELRRRF</sequence>
<accession>A0A6J4RNT2</accession>
<protein>
    <submittedName>
        <fullName evidence="2">Cupin domain-containing protein</fullName>
    </submittedName>
</protein>
<gene>
    <name evidence="2" type="ORF">AVDCRST_MAG12-1306</name>
</gene>
<name>A0A6J4RNT2_9ACTN</name>
<feature type="non-terminal residue" evidence="2">
    <location>
        <position position="120"/>
    </location>
</feature>
<evidence type="ECO:0000256" key="1">
    <source>
        <dbReference type="SAM" id="MobiDB-lite"/>
    </source>
</evidence>
<organism evidence="2">
    <name type="scientific">uncultured Rubrobacteraceae bacterium</name>
    <dbReference type="NCBI Taxonomy" id="349277"/>
    <lineage>
        <taxon>Bacteria</taxon>
        <taxon>Bacillati</taxon>
        <taxon>Actinomycetota</taxon>
        <taxon>Rubrobacteria</taxon>
        <taxon>Rubrobacterales</taxon>
        <taxon>Rubrobacteraceae</taxon>
        <taxon>environmental samples</taxon>
    </lineage>
</organism>